<dbReference type="Proteomes" id="UP000576082">
    <property type="component" value="Unassembled WGS sequence"/>
</dbReference>
<dbReference type="SUPFAM" id="SSF49899">
    <property type="entry name" value="Concanavalin A-like lectins/glucanases"/>
    <property type="match status" value="1"/>
</dbReference>
<comment type="caution">
    <text evidence="2">The sequence shown here is derived from an EMBL/GenBank/DDBJ whole genome shotgun (WGS) entry which is preliminary data.</text>
</comment>
<evidence type="ECO:0000313" key="2">
    <source>
        <dbReference type="EMBL" id="NME72780.1"/>
    </source>
</evidence>
<protein>
    <submittedName>
        <fullName evidence="2">LamG domain-containing protein</fullName>
    </submittedName>
</protein>
<keyword evidence="3" id="KW-1185">Reference proteome</keyword>
<dbReference type="RefSeq" id="WP_169660951.1">
    <property type="nucleotide sequence ID" value="NZ_JABANE010000207.1"/>
</dbReference>
<keyword evidence="1" id="KW-0732">Signal</keyword>
<name>A0A7X9S1P0_9BACT</name>
<dbReference type="GO" id="GO:0005975">
    <property type="term" value="P:carbohydrate metabolic process"/>
    <property type="evidence" value="ECO:0007669"/>
    <property type="project" value="UniProtKB-ARBA"/>
</dbReference>
<feature type="chain" id="PRO_5031149209" evidence="1">
    <location>
        <begin position="24"/>
        <end position="387"/>
    </location>
</feature>
<dbReference type="EMBL" id="JABANE010000207">
    <property type="protein sequence ID" value="NME72780.1"/>
    <property type="molecule type" value="Genomic_DNA"/>
</dbReference>
<sequence>MKNFNPFLLVAILVALFSCENQSIEEPQQMVQFSFSQNSSSARMMESKPSKIIISIAQGENVLYSQKELAVSKVNEAYLSEEMTLVVGDYQVTEFIVLNDSSEALFITPKSGSDLENLVTNPLPVSFTVSTNDDPAVFLEVVDTSLGELKEYGYSTFTFSIVDYLKQGLLLYLPFDGTTEDMSKNAISLTENGSITYVENRHGEAGKALYLDGSSTFLSSSAVVDSCKGFTLSAWIKPTSFDVEYTGIFGQSPETFPTVDDYFVCYTTHSRYHPQYGGFGWTMFFQDNTWLDSRYTYNNQPDRWILFTSTFDGKKFTNYINALKVSEHVVEEGKTLGNDYDMLIGKTYAYPQSPDRVLTQYFQGAIDDYRIYDRGLTQNEIYQLYIK</sequence>
<evidence type="ECO:0000256" key="1">
    <source>
        <dbReference type="SAM" id="SignalP"/>
    </source>
</evidence>
<gene>
    <name evidence="2" type="ORF">HHU12_32780</name>
</gene>
<dbReference type="GO" id="GO:0004553">
    <property type="term" value="F:hydrolase activity, hydrolyzing O-glycosyl compounds"/>
    <property type="evidence" value="ECO:0007669"/>
    <property type="project" value="UniProtKB-ARBA"/>
</dbReference>
<evidence type="ECO:0000313" key="3">
    <source>
        <dbReference type="Proteomes" id="UP000576082"/>
    </source>
</evidence>
<organism evidence="2 3">
    <name type="scientific">Flammeovirga aprica JL-4</name>
    <dbReference type="NCBI Taxonomy" id="694437"/>
    <lineage>
        <taxon>Bacteria</taxon>
        <taxon>Pseudomonadati</taxon>
        <taxon>Bacteroidota</taxon>
        <taxon>Cytophagia</taxon>
        <taxon>Cytophagales</taxon>
        <taxon>Flammeovirgaceae</taxon>
        <taxon>Flammeovirga</taxon>
    </lineage>
</organism>
<proteinExistence type="predicted"/>
<feature type="signal peptide" evidence="1">
    <location>
        <begin position="1"/>
        <end position="23"/>
    </location>
</feature>
<dbReference type="Gene3D" id="2.60.120.200">
    <property type="match status" value="1"/>
</dbReference>
<dbReference type="InterPro" id="IPR013320">
    <property type="entry name" value="ConA-like_dom_sf"/>
</dbReference>
<dbReference type="Pfam" id="PF13385">
    <property type="entry name" value="Laminin_G_3"/>
    <property type="match status" value="1"/>
</dbReference>
<accession>A0A7X9S1P0</accession>
<dbReference type="PROSITE" id="PS51257">
    <property type="entry name" value="PROKAR_LIPOPROTEIN"/>
    <property type="match status" value="1"/>
</dbReference>
<reference evidence="2 3" key="1">
    <citation type="submission" date="2020-04" db="EMBL/GenBank/DDBJ databases">
        <title>Flammeovirga sp. SR4, a novel species isolated from seawater.</title>
        <authorList>
            <person name="Wang X."/>
        </authorList>
    </citation>
    <scope>NUCLEOTIDE SEQUENCE [LARGE SCALE GENOMIC DNA]</scope>
    <source>
        <strain evidence="2 3">ATCC 23126</strain>
    </source>
</reference>
<dbReference type="AlphaFoldDB" id="A0A7X9S1P0"/>